<dbReference type="Proteomes" id="UP000784128">
    <property type="component" value="Unassembled WGS sequence"/>
</dbReference>
<evidence type="ECO:0000259" key="1">
    <source>
        <dbReference type="Pfam" id="PF01551"/>
    </source>
</evidence>
<dbReference type="Pfam" id="PF01551">
    <property type="entry name" value="Peptidase_M23"/>
    <property type="match status" value="1"/>
</dbReference>
<dbReference type="InterPro" id="IPR050570">
    <property type="entry name" value="Cell_wall_metabolism_enzyme"/>
</dbReference>
<protein>
    <submittedName>
        <fullName evidence="2">M23 family metallopeptidase</fullName>
    </submittedName>
</protein>
<proteinExistence type="predicted"/>
<dbReference type="CDD" id="cd12797">
    <property type="entry name" value="M23_peptidase"/>
    <property type="match status" value="1"/>
</dbReference>
<evidence type="ECO:0000313" key="2">
    <source>
        <dbReference type="EMBL" id="MBT1072362.1"/>
    </source>
</evidence>
<feature type="domain" description="M23ase beta-sheet core" evidence="1">
    <location>
        <begin position="164"/>
        <end position="226"/>
    </location>
</feature>
<accession>A0ABS5U9J6</accession>
<comment type="caution">
    <text evidence="2">The sequence shown here is derived from an EMBL/GenBank/DDBJ whole genome shotgun (WGS) entry which is preliminary data.</text>
</comment>
<dbReference type="PANTHER" id="PTHR21666:SF270">
    <property type="entry name" value="MUREIN HYDROLASE ACTIVATOR ENVC"/>
    <property type="match status" value="1"/>
</dbReference>
<evidence type="ECO:0000313" key="3">
    <source>
        <dbReference type="Proteomes" id="UP000784128"/>
    </source>
</evidence>
<dbReference type="EMBL" id="JAHDYS010000009">
    <property type="protein sequence ID" value="MBT1072362.1"/>
    <property type="molecule type" value="Genomic_DNA"/>
</dbReference>
<sequence length="278" mass="30210">MIQIFSRLNKPHPAPSETLARLLVHKINFNSCTFLLCLGIILAIGLPSPLVAADNPSLFFSWPIDCIPGMNCAGRHFRIGYPDLTGTGRSFSCGQPGYTGHQGTDIIVSSIEQDVTVLAAAEGVVRWTRDGLFDRCPDANRECAAELTTHLPVEGKQAATLGFNAGNFIVVEHNFGLSRYLTLYAHLRSGSQLVKTGDHIARGTRIGKVGSSGNSMIPHLHFGVFRSVSGYFQPVDPWNGPCNSSSSGLWDSDPPYQPLIDKILFQKDSTVEDNSQLP</sequence>
<keyword evidence="3" id="KW-1185">Reference proteome</keyword>
<dbReference type="SUPFAM" id="SSF51261">
    <property type="entry name" value="Duplicated hybrid motif"/>
    <property type="match status" value="1"/>
</dbReference>
<dbReference type="InterPro" id="IPR011055">
    <property type="entry name" value="Dup_hybrid_motif"/>
</dbReference>
<name>A0ABS5U9J6_9BACT</name>
<gene>
    <name evidence="2" type="ORF">KJB30_11235</name>
</gene>
<dbReference type="RefSeq" id="WP_214299193.1">
    <property type="nucleotide sequence ID" value="NZ_JAHDYS010000009.1"/>
</dbReference>
<dbReference type="PANTHER" id="PTHR21666">
    <property type="entry name" value="PEPTIDASE-RELATED"/>
    <property type="match status" value="1"/>
</dbReference>
<reference evidence="2 3" key="1">
    <citation type="submission" date="2021-05" db="EMBL/GenBank/DDBJ databases">
        <title>The draft genome of Geobacter chapellei DSM 13688.</title>
        <authorList>
            <person name="Xu Z."/>
            <person name="Masuda Y."/>
            <person name="Itoh H."/>
            <person name="Senoo K."/>
        </authorList>
    </citation>
    <scope>NUCLEOTIDE SEQUENCE [LARGE SCALE GENOMIC DNA]</scope>
    <source>
        <strain evidence="2 3">DSM 13688</strain>
    </source>
</reference>
<organism evidence="2 3">
    <name type="scientific">Pelotalea chapellei</name>
    <dbReference type="NCBI Taxonomy" id="44671"/>
    <lineage>
        <taxon>Bacteria</taxon>
        <taxon>Pseudomonadati</taxon>
        <taxon>Thermodesulfobacteriota</taxon>
        <taxon>Desulfuromonadia</taxon>
        <taxon>Geobacterales</taxon>
        <taxon>Geobacteraceae</taxon>
        <taxon>Pelotalea</taxon>
    </lineage>
</organism>
<dbReference type="Gene3D" id="2.70.70.10">
    <property type="entry name" value="Glucose Permease (Domain IIA)"/>
    <property type="match status" value="1"/>
</dbReference>
<dbReference type="InterPro" id="IPR016047">
    <property type="entry name" value="M23ase_b-sheet_dom"/>
</dbReference>